<evidence type="ECO:0000256" key="8">
    <source>
        <dbReference type="ARBA" id="ARBA00022840"/>
    </source>
</evidence>
<reference evidence="14" key="1">
    <citation type="submission" date="1999-11" db="EMBL/GenBank/DDBJ databases">
        <authorList>
            <person name="Gloeckner G."/>
            <person name="Rosenthal A."/>
            <person name="Valentin K."/>
        </authorList>
    </citation>
    <scope>NUCLEOTIDE SEQUENCE</scope>
    <source>
        <strain evidence="14">RK1</strain>
    </source>
</reference>
<dbReference type="SMART" id="SM00304">
    <property type="entry name" value="HAMP"/>
    <property type="match status" value="1"/>
</dbReference>
<evidence type="ECO:0000256" key="10">
    <source>
        <dbReference type="ARBA" id="ARBA00069102"/>
    </source>
</evidence>
<dbReference type="PROSITE" id="PS50885">
    <property type="entry name" value="HAMP"/>
    <property type="match status" value="1"/>
</dbReference>
<dbReference type="Pfam" id="PF00512">
    <property type="entry name" value="HisKA"/>
    <property type="match status" value="1"/>
</dbReference>
<evidence type="ECO:0000256" key="2">
    <source>
        <dbReference type="ARBA" id="ARBA00004508"/>
    </source>
</evidence>
<dbReference type="Gene3D" id="3.30.450.20">
    <property type="entry name" value="PAS domain"/>
    <property type="match status" value="1"/>
</dbReference>
<dbReference type="AlphaFoldDB" id="Q9TLS9"/>
<evidence type="ECO:0000259" key="12">
    <source>
        <dbReference type="PROSITE" id="PS50109"/>
    </source>
</evidence>
<dbReference type="PRINTS" id="PR00344">
    <property type="entry name" value="BCTRLSENSOR"/>
</dbReference>
<keyword evidence="4" id="KW-0597">Phosphoprotein</keyword>
<dbReference type="GO" id="GO:0000155">
    <property type="term" value="F:phosphorelay sensor kinase activity"/>
    <property type="evidence" value="ECO:0007669"/>
    <property type="project" value="InterPro"/>
</dbReference>
<dbReference type="InterPro" id="IPR003661">
    <property type="entry name" value="HisK_dim/P_dom"/>
</dbReference>
<dbReference type="CDD" id="cd00075">
    <property type="entry name" value="HATPase"/>
    <property type="match status" value="1"/>
</dbReference>
<dbReference type="GO" id="GO:0005524">
    <property type="term" value="F:ATP binding"/>
    <property type="evidence" value="ECO:0007669"/>
    <property type="project" value="UniProtKB-KW"/>
</dbReference>
<keyword evidence="11" id="KW-0812">Transmembrane</keyword>
<dbReference type="InterPro" id="IPR036890">
    <property type="entry name" value="HATPase_C_sf"/>
</dbReference>
<dbReference type="PROSITE" id="PS50109">
    <property type="entry name" value="HIS_KIN"/>
    <property type="match status" value="1"/>
</dbReference>
<reference evidence="14" key="2">
    <citation type="journal article" date="2000" name="J. Mol. Evol.">
        <title>The structure and gene repertoire of an ancient red algal plastid genome.</title>
        <authorList>
            <person name="Glockner G."/>
            <person name="Rosenthal A."/>
            <person name="Valentin K."/>
        </authorList>
    </citation>
    <scope>NUCLEOTIDE SEQUENCE</scope>
    <source>
        <strain evidence="14">RK1</strain>
    </source>
</reference>
<evidence type="ECO:0000256" key="7">
    <source>
        <dbReference type="ARBA" id="ARBA00022777"/>
    </source>
</evidence>
<comment type="catalytic activity">
    <reaction evidence="1">
        <text>ATP + protein L-histidine = ADP + protein N-phospho-L-histidine.</text>
        <dbReference type="EC" id="2.7.13.3"/>
    </reaction>
</comment>
<accession>Q9TLS9</accession>
<dbReference type="PANTHER" id="PTHR42878:SF7">
    <property type="entry name" value="SENSOR HISTIDINE KINASE GLRK"/>
    <property type="match status" value="1"/>
</dbReference>
<keyword evidence="11" id="KW-0472">Membrane</keyword>
<dbReference type="Pfam" id="PF02518">
    <property type="entry name" value="HATPase_c"/>
    <property type="match status" value="1"/>
</dbReference>
<dbReference type="GO" id="GO:0007234">
    <property type="term" value="P:osmosensory signaling via phosphorelay pathway"/>
    <property type="evidence" value="ECO:0007669"/>
    <property type="project" value="TreeGrafter"/>
</dbReference>
<evidence type="ECO:0000256" key="4">
    <source>
        <dbReference type="ARBA" id="ARBA00022553"/>
    </source>
</evidence>
<dbReference type="Gene3D" id="6.10.340.10">
    <property type="match status" value="1"/>
</dbReference>
<keyword evidence="9" id="KW-0902">Two-component regulatory system</keyword>
<keyword evidence="8" id="KW-0067">ATP-binding</keyword>
<feature type="transmembrane region" description="Helical" evidence="11">
    <location>
        <begin position="20"/>
        <end position="39"/>
    </location>
</feature>
<dbReference type="SUPFAM" id="SSF47384">
    <property type="entry name" value="Homodimeric domain of signal transducing histidine kinase"/>
    <property type="match status" value="1"/>
</dbReference>
<dbReference type="CDD" id="cd06225">
    <property type="entry name" value="HAMP"/>
    <property type="match status" value="1"/>
</dbReference>
<dbReference type="PANTHER" id="PTHR42878">
    <property type="entry name" value="TWO-COMPONENT HISTIDINE KINASE"/>
    <property type="match status" value="1"/>
</dbReference>
<evidence type="ECO:0000256" key="6">
    <source>
        <dbReference type="ARBA" id="ARBA00022741"/>
    </source>
</evidence>
<dbReference type="InterPro" id="IPR004358">
    <property type="entry name" value="Sig_transdc_His_kin-like_C"/>
</dbReference>
<dbReference type="CDD" id="cd00082">
    <property type="entry name" value="HisKA"/>
    <property type="match status" value="1"/>
</dbReference>
<keyword evidence="7" id="KW-0418">Kinase</keyword>
<dbReference type="InterPro" id="IPR013656">
    <property type="entry name" value="PAS_4"/>
</dbReference>
<dbReference type="SUPFAM" id="SSF158472">
    <property type="entry name" value="HAMP domain-like"/>
    <property type="match status" value="1"/>
</dbReference>
<dbReference type="SMART" id="SM00387">
    <property type="entry name" value="HATPase_c"/>
    <property type="match status" value="1"/>
</dbReference>
<evidence type="ECO:0000256" key="11">
    <source>
        <dbReference type="SAM" id="Phobius"/>
    </source>
</evidence>
<dbReference type="Pfam" id="PF08448">
    <property type="entry name" value="PAS_4"/>
    <property type="match status" value="1"/>
</dbReference>
<evidence type="ECO:0000256" key="5">
    <source>
        <dbReference type="ARBA" id="ARBA00022679"/>
    </source>
</evidence>
<dbReference type="Gene3D" id="3.30.565.10">
    <property type="entry name" value="Histidine kinase-like ATPase, C-terminal domain"/>
    <property type="match status" value="1"/>
</dbReference>
<sequence>MRKFHKLYIHTNIGGQFQTINLLVFIISLLISTSISLFVNSLNNNATVIKEATIHDILALINSDFNLHREALVNQRLQSTFFCQTLYASITEFESLAVFSHEGLLYCVPSFNSKDVNKIEDNFQFSYLNLLQKMFRLNIHFPLIHTSLKGYGRYLTQAFVILNMANRDQPMLFVEVEFTSNFFYWPLQLFSLVFLMTWFIILLGGILNSLTIIKPIKELLAGIRNISTGNFEQKIFLPFEGQIGELIFSFNNMAERLKNYDYKSKEELSSAKAKAEVLVSTIADGAILLNDKLEIILINSKAKEIFNCEFLDLLGVGIDRFLPKNLQSSVMPSLKHLAKSTHVDFLPVVLSGLDLVFPAKGRRKIKIFLNQVLSKSNNKVLGISLIIRDITQEVELSLAKNYFISNISHELRTPLFNIKSFVETLEDYDRILTRKQKLSFLKTIHKEADRLTRLVDNLLNLSAIKPKQNNFLHSFYLFNLRILIYDTILPYQIKLQNKKIITYVELENGLPEIFANYDLLFQAVSNLINNAIKFSYIGSLISIRVFTLKKRQVGGVSIVRVEISDSGIGIDMSRSSEVFERFSRIDNKSYALQGTGVGLFLAKNIIEQHHSRILMHSQLSYGSTFFFDLTF</sequence>
<feature type="domain" description="Histidine kinase" evidence="12">
    <location>
        <begin position="406"/>
        <end position="631"/>
    </location>
</feature>
<dbReference type="GO" id="GO:0000156">
    <property type="term" value="F:phosphorelay response regulator activity"/>
    <property type="evidence" value="ECO:0007669"/>
    <property type="project" value="TreeGrafter"/>
</dbReference>
<keyword evidence="14" id="KW-0934">Plastid</keyword>
<dbReference type="SMART" id="SM00388">
    <property type="entry name" value="HisKA"/>
    <property type="match status" value="1"/>
</dbReference>
<dbReference type="InterPro" id="IPR003660">
    <property type="entry name" value="HAMP_dom"/>
</dbReference>
<keyword evidence="6" id="KW-0547">Nucleotide-binding</keyword>
<dbReference type="GO" id="GO:0030295">
    <property type="term" value="F:protein kinase activator activity"/>
    <property type="evidence" value="ECO:0007669"/>
    <property type="project" value="TreeGrafter"/>
</dbReference>
<dbReference type="Gene3D" id="1.10.287.130">
    <property type="match status" value="1"/>
</dbReference>
<dbReference type="GO" id="GO:0031969">
    <property type="term" value="C:chloroplast membrane"/>
    <property type="evidence" value="ECO:0007669"/>
    <property type="project" value="UniProtKB-SubCell"/>
</dbReference>
<geneLocation type="chloroplast" evidence="14"/>
<dbReference type="InterPro" id="IPR050351">
    <property type="entry name" value="BphY/WalK/GraS-like"/>
</dbReference>
<dbReference type="InterPro" id="IPR036097">
    <property type="entry name" value="HisK_dim/P_sf"/>
</dbReference>
<protein>
    <recommendedName>
        <fullName evidence="10">Uncharacterized sensor-like histidine kinase ycf26</fullName>
        <ecNumber evidence="3">2.7.13.3</ecNumber>
    </recommendedName>
</protein>
<evidence type="ECO:0000256" key="3">
    <source>
        <dbReference type="ARBA" id="ARBA00012438"/>
    </source>
</evidence>
<name>Q9TLS9_CYACA</name>
<dbReference type="Pfam" id="PF00672">
    <property type="entry name" value="HAMP"/>
    <property type="match status" value="1"/>
</dbReference>
<evidence type="ECO:0000259" key="13">
    <source>
        <dbReference type="PROSITE" id="PS50885"/>
    </source>
</evidence>
<dbReference type="SUPFAM" id="SSF55874">
    <property type="entry name" value="ATPase domain of HSP90 chaperone/DNA topoisomerase II/histidine kinase"/>
    <property type="match status" value="1"/>
</dbReference>
<dbReference type="InterPro" id="IPR005467">
    <property type="entry name" value="His_kinase_dom"/>
</dbReference>
<dbReference type="RefSeq" id="NP_045190.1">
    <property type="nucleotide sequence ID" value="NC_001840.1"/>
</dbReference>
<dbReference type="FunFam" id="1.10.287.130:FF:000001">
    <property type="entry name" value="Two-component sensor histidine kinase"/>
    <property type="match status" value="1"/>
</dbReference>
<dbReference type="InterPro" id="IPR035965">
    <property type="entry name" value="PAS-like_dom_sf"/>
</dbReference>
<keyword evidence="14" id="KW-0150">Chloroplast</keyword>
<dbReference type="InterPro" id="IPR003594">
    <property type="entry name" value="HATPase_dom"/>
</dbReference>
<keyword evidence="11" id="KW-1133">Transmembrane helix</keyword>
<gene>
    <name evidence="14" type="primary">ycf26</name>
</gene>
<dbReference type="SUPFAM" id="SSF55785">
    <property type="entry name" value="PYP-like sensor domain (PAS domain)"/>
    <property type="match status" value="1"/>
</dbReference>
<evidence type="ECO:0000256" key="9">
    <source>
        <dbReference type="ARBA" id="ARBA00023012"/>
    </source>
</evidence>
<feature type="domain" description="HAMP" evidence="13">
    <location>
        <begin position="210"/>
        <end position="262"/>
    </location>
</feature>
<dbReference type="EC" id="2.7.13.3" evidence="3"/>
<dbReference type="EMBL" id="AF022186">
    <property type="protein sequence ID" value="AAF12904.1"/>
    <property type="molecule type" value="Genomic_DNA"/>
</dbReference>
<proteinExistence type="predicted"/>
<keyword evidence="5" id="KW-0808">Transferase</keyword>
<organism evidence="14">
    <name type="scientific">Cyanidium caldarium</name>
    <name type="common">Red alga</name>
    <dbReference type="NCBI Taxonomy" id="2771"/>
    <lineage>
        <taxon>Eukaryota</taxon>
        <taxon>Rhodophyta</taxon>
        <taxon>Bangiophyceae</taxon>
        <taxon>Cyanidiales</taxon>
        <taxon>Cyanidiaceae</taxon>
        <taxon>Cyanidium</taxon>
    </lineage>
</organism>
<dbReference type="GeneID" id="800138"/>
<comment type="subcellular location">
    <subcellularLocation>
        <location evidence="2">Plastid</location>
        <location evidence="2">Chloroplast membrane</location>
        <topology evidence="2">Multi-pass membrane protein</topology>
    </subcellularLocation>
</comment>
<evidence type="ECO:0000256" key="1">
    <source>
        <dbReference type="ARBA" id="ARBA00000085"/>
    </source>
</evidence>
<feature type="transmembrane region" description="Helical" evidence="11">
    <location>
        <begin position="182"/>
        <end position="207"/>
    </location>
</feature>
<evidence type="ECO:0000313" key="14">
    <source>
        <dbReference type="EMBL" id="AAF12904.1"/>
    </source>
</evidence>